<sequence>MSEVLLTVGKMVNTHGIRGEIKVLSRTDFPEVRFAPGSKLLISPETGGRLEVTVESAREHKGMYIVKLEGVTDINQIEKYKGSLVQVHGDNRVELPENEYYFDEIIGCTVVTDEAENRELGVIREILTPGANDVWVVKPPKGPDILIPVIHDVVVDVDIASKRIKVHLMEGLLP</sequence>
<evidence type="ECO:0000256" key="1">
    <source>
        <dbReference type="ARBA" id="ARBA00022490"/>
    </source>
</evidence>
<dbReference type="Pfam" id="PF24986">
    <property type="entry name" value="PRC_RimM"/>
    <property type="match status" value="1"/>
</dbReference>
<evidence type="ECO:0000259" key="6">
    <source>
        <dbReference type="Pfam" id="PF01782"/>
    </source>
</evidence>
<evidence type="ECO:0000313" key="9">
    <source>
        <dbReference type="Proteomes" id="UP000367750"/>
    </source>
</evidence>
<feature type="domain" description="Ribosome maturation factor RimM PRC barrel" evidence="7">
    <location>
        <begin position="103"/>
        <end position="172"/>
    </location>
</feature>
<dbReference type="OrthoDB" id="9810331at2"/>
<comment type="subunit">
    <text evidence="5">Binds ribosomal protein uS19.</text>
</comment>
<dbReference type="PANTHER" id="PTHR33692">
    <property type="entry name" value="RIBOSOME MATURATION FACTOR RIMM"/>
    <property type="match status" value="1"/>
</dbReference>
<dbReference type="GO" id="GO:0043022">
    <property type="term" value="F:ribosome binding"/>
    <property type="evidence" value="ECO:0007669"/>
    <property type="project" value="InterPro"/>
</dbReference>
<dbReference type="GO" id="GO:0006364">
    <property type="term" value="P:rRNA processing"/>
    <property type="evidence" value="ECO:0007669"/>
    <property type="project" value="UniProtKB-UniRule"/>
</dbReference>
<evidence type="ECO:0000259" key="7">
    <source>
        <dbReference type="Pfam" id="PF24986"/>
    </source>
</evidence>
<dbReference type="GO" id="GO:0005840">
    <property type="term" value="C:ribosome"/>
    <property type="evidence" value="ECO:0007669"/>
    <property type="project" value="InterPro"/>
</dbReference>
<organism evidence="8 9">
    <name type="scientific">Paenibacillus spiritus</name>
    <dbReference type="NCBI Taxonomy" id="2496557"/>
    <lineage>
        <taxon>Bacteria</taxon>
        <taxon>Bacillati</taxon>
        <taxon>Bacillota</taxon>
        <taxon>Bacilli</taxon>
        <taxon>Bacillales</taxon>
        <taxon>Paenibacillaceae</taxon>
        <taxon>Paenibacillus</taxon>
    </lineage>
</organism>
<gene>
    <name evidence="5 8" type="primary">rimM</name>
    <name evidence="8" type="ORF">F4V43_05255</name>
</gene>
<dbReference type="Gene3D" id="2.30.30.240">
    <property type="entry name" value="PRC-barrel domain"/>
    <property type="match status" value="1"/>
</dbReference>
<dbReference type="InterPro" id="IPR036976">
    <property type="entry name" value="RimM_N_sf"/>
</dbReference>
<comment type="subcellular location">
    <subcellularLocation>
        <location evidence="5">Cytoplasm</location>
    </subcellularLocation>
</comment>
<dbReference type="PANTHER" id="PTHR33692:SF1">
    <property type="entry name" value="RIBOSOME MATURATION FACTOR RIMM"/>
    <property type="match status" value="1"/>
</dbReference>
<evidence type="ECO:0000256" key="5">
    <source>
        <dbReference type="HAMAP-Rule" id="MF_00014"/>
    </source>
</evidence>
<keyword evidence="1 5" id="KW-0963">Cytoplasm</keyword>
<dbReference type="SUPFAM" id="SSF50447">
    <property type="entry name" value="Translation proteins"/>
    <property type="match status" value="1"/>
</dbReference>
<comment type="caution">
    <text evidence="8">The sequence shown here is derived from an EMBL/GenBank/DDBJ whole genome shotgun (WGS) entry which is preliminary data.</text>
</comment>
<dbReference type="AlphaFoldDB" id="A0A5J5GDU7"/>
<dbReference type="HAMAP" id="MF_00014">
    <property type="entry name" value="Ribosome_mat_RimM"/>
    <property type="match status" value="1"/>
</dbReference>
<evidence type="ECO:0000256" key="3">
    <source>
        <dbReference type="ARBA" id="ARBA00022552"/>
    </source>
</evidence>
<evidence type="ECO:0000256" key="2">
    <source>
        <dbReference type="ARBA" id="ARBA00022517"/>
    </source>
</evidence>
<keyword evidence="3 5" id="KW-0698">rRNA processing</keyword>
<dbReference type="NCBIfam" id="TIGR02273">
    <property type="entry name" value="16S_RimM"/>
    <property type="match status" value="1"/>
</dbReference>
<reference evidence="8 9" key="1">
    <citation type="submission" date="2019-09" db="EMBL/GenBank/DDBJ databases">
        <title>Bacillus ochoae sp. nov., Paenibacillus whitsoniae sp. nov., Paenibacillus spiritus sp. nov. Isolated from the Mars Exploration Rover during spacecraft assembly.</title>
        <authorList>
            <person name="Seuylemezian A."/>
            <person name="Vaishampayan P."/>
        </authorList>
    </citation>
    <scope>NUCLEOTIDE SEQUENCE [LARGE SCALE GENOMIC DNA]</scope>
    <source>
        <strain evidence="8 9">MER_111</strain>
    </source>
</reference>
<accession>A0A5J5GDU7</accession>
<dbReference type="GO" id="GO:0042274">
    <property type="term" value="P:ribosomal small subunit biogenesis"/>
    <property type="evidence" value="ECO:0007669"/>
    <property type="project" value="UniProtKB-UniRule"/>
</dbReference>
<dbReference type="GO" id="GO:0005737">
    <property type="term" value="C:cytoplasm"/>
    <property type="evidence" value="ECO:0007669"/>
    <property type="project" value="UniProtKB-SubCell"/>
</dbReference>
<comment type="domain">
    <text evidence="5">The PRC barrel domain binds ribosomal protein uS19.</text>
</comment>
<comment type="function">
    <text evidence="5">An accessory protein needed during the final step in the assembly of 30S ribosomal subunit, possibly for assembly of the head region. Essential for efficient processing of 16S rRNA. May be needed both before and after RbfA during the maturation of 16S rRNA. It has affinity for free ribosomal 30S subunits but not for 70S ribosomes.</text>
</comment>
<dbReference type="EMBL" id="VYKK01000005">
    <property type="protein sequence ID" value="KAA9006366.1"/>
    <property type="molecule type" value="Genomic_DNA"/>
</dbReference>
<dbReference type="InterPro" id="IPR011033">
    <property type="entry name" value="PRC_barrel-like_sf"/>
</dbReference>
<comment type="similarity">
    <text evidence="5">Belongs to the RimM family.</text>
</comment>
<keyword evidence="4 5" id="KW-0143">Chaperone</keyword>
<evidence type="ECO:0000256" key="4">
    <source>
        <dbReference type="ARBA" id="ARBA00023186"/>
    </source>
</evidence>
<dbReference type="InterPro" id="IPR011961">
    <property type="entry name" value="RimM"/>
</dbReference>
<dbReference type="InterPro" id="IPR056792">
    <property type="entry name" value="PRC_RimM"/>
</dbReference>
<dbReference type="Gene3D" id="2.40.30.60">
    <property type="entry name" value="RimM"/>
    <property type="match status" value="1"/>
</dbReference>
<dbReference type="Proteomes" id="UP000367750">
    <property type="component" value="Unassembled WGS sequence"/>
</dbReference>
<dbReference type="SUPFAM" id="SSF50346">
    <property type="entry name" value="PRC-barrel domain"/>
    <property type="match status" value="1"/>
</dbReference>
<dbReference type="InterPro" id="IPR009000">
    <property type="entry name" value="Transl_B-barrel_sf"/>
</dbReference>
<feature type="domain" description="RimM N-terminal" evidence="6">
    <location>
        <begin position="7"/>
        <end position="88"/>
    </location>
</feature>
<name>A0A5J5GDU7_9BACL</name>
<dbReference type="InterPro" id="IPR002676">
    <property type="entry name" value="RimM_N"/>
</dbReference>
<dbReference type="Pfam" id="PF01782">
    <property type="entry name" value="RimM"/>
    <property type="match status" value="1"/>
</dbReference>
<dbReference type="RefSeq" id="WP_150457198.1">
    <property type="nucleotide sequence ID" value="NZ_VYKK01000005.1"/>
</dbReference>
<keyword evidence="2 5" id="KW-0690">Ribosome biogenesis</keyword>
<evidence type="ECO:0000313" key="8">
    <source>
        <dbReference type="EMBL" id="KAA9006366.1"/>
    </source>
</evidence>
<protein>
    <recommendedName>
        <fullName evidence="5">Ribosome maturation factor RimM</fullName>
    </recommendedName>
</protein>
<keyword evidence="9" id="KW-1185">Reference proteome</keyword>
<proteinExistence type="inferred from homology"/>